<dbReference type="PANTHER" id="PTHR10535:SF0">
    <property type="entry name" value="DNA-DIRECTED RNA POLYMERASES I, II, AND III SUBUNIT RPABC1"/>
    <property type="match status" value="1"/>
</dbReference>
<dbReference type="InterPro" id="IPR014381">
    <property type="entry name" value="Arch_Rpo5/euc_Rpb5"/>
</dbReference>
<dbReference type="GO" id="GO:0005666">
    <property type="term" value="C:RNA polymerase III complex"/>
    <property type="evidence" value="ECO:0007669"/>
    <property type="project" value="TreeGrafter"/>
</dbReference>
<organism evidence="3">
    <name type="scientific">viral metagenome</name>
    <dbReference type="NCBI Taxonomy" id="1070528"/>
    <lineage>
        <taxon>unclassified sequences</taxon>
        <taxon>metagenomes</taxon>
        <taxon>organismal metagenomes</taxon>
    </lineage>
</organism>
<accession>A0A6C0AR19</accession>
<reference evidence="3" key="1">
    <citation type="journal article" date="2020" name="Nature">
        <title>Giant virus diversity and host interactions through global metagenomics.</title>
        <authorList>
            <person name="Schulz F."/>
            <person name="Roux S."/>
            <person name="Paez-Espino D."/>
            <person name="Jungbluth S."/>
            <person name="Walsh D.A."/>
            <person name="Denef V.J."/>
            <person name="McMahon K.D."/>
            <person name="Konstantinidis K.T."/>
            <person name="Eloe-Fadrosh E.A."/>
            <person name="Kyrpides N.C."/>
            <person name="Woyke T."/>
        </authorList>
    </citation>
    <scope>NUCLEOTIDE SEQUENCE</scope>
    <source>
        <strain evidence="3">GVMAG-S-1101165-79</strain>
    </source>
</reference>
<dbReference type="Gene3D" id="3.90.940.20">
    <property type="entry name" value="RPB5-like RNA polymerase subunit"/>
    <property type="match status" value="1"/>
</dbReference>
<name>A0A6C0AR19_9ZZZZ</name>
<dbReference type="PIRSF" id="PIRSF000747">
    <property type="entry name" value="RPB5"/>
    <property type="match status" value="1"/>
</dbReference>
<dbReference type="GO" id="GO:0005736">
    <property type="term" value="C:RNA polymerase I complex"/>
    <property type="evidence" value="ECO:0007669"/>
    <property type="project" value="TreeGrafter"/>
</dbReference>
<dbReference type="InterPro" id="IPR035913">
    <property type="entry name" value="RPB5-like_sf"/>
</dbReference>
<dbReference type="AlphaFoldDB" id="A0A6C0AR19"/>
<dbReference type="InterPro" id="IPR000783">
    <property type="entry name" value="RNA_pol_subH/Rpb5_C"/>
</dbReference>
<dbReference type="EMBL" id="MN740762">
    <property type="protein sequence ID" value="QHS82046.1"/>
    <property type="molecule type" value="Genomic_DNA"/>
</dbReference>
<dbReference type="GO" id="GO:0042797">
    <property type="term" value="P:tRNA transcription by RNA polymerase III"/>
    <property type="evidence" value="ECO:0007669"/>
    <property type="project" value="TreeGrafter"/>
</dbReference>
<proteinExistence type="predicted"/>
<keyword evidence="1" id="KW-0804">Transcription</keyword>
<dbReference type="GO" id="GO:0006366">
    <property type="term" value="P:transcription by RNA polymerase II"/>
    <property type="evidence" value="ECO:0007669"/>
    <property type="project" value="TreeGrafter"/>
</dbReference>
<evidence type="ECO:0000259" key="2">
    <source>
        <dbReference type="Pfam" id="PF01191"/>
    </source>
</evidence>
<dbReference type="GO" id="GO:0006362">
    <property type="term" value="P:transcription elongation by RNA polymerase I"/>
    <property type="evidence" value="ECO:0007669"/>
    <property type="project" value="TreeGrafter"/>
</dbReference>
<dbReference type="GO" id="GO:0003677">
    <property type="term" value="F:DNA binding"/>
    <property type="evidence" value="ECO:0007669"/>
    <property type="project" value="InterPro"/>
</dbReference>
<dbReference type="GO" id="GO:0003899">
    <property type="term" value="F:DNA-directed RNA polymerase activity"/>
    <property type="evidence" value="ECO:0007669"/>
    <property type="project" value="InterPro"/>
</dbReference>
<feature type="domain" description="RNA polymerase subunit H/Rpb5 C-terminal" evidence="2">
    <location>
        <begin position="143"/>
        <end position="216"/>
    </location>
</feature>
<dbReference type="Pfam" id="PF01191">
    <property type="entry name" value="RNA_pol_Rpb5_C"/>
    <property type="match status" value="1"/>
</dbReference>
<sequence>MASQNSTVLISSIYNSRKTVLDLMDKQGYNINDYANFSISEVNSMKQNNQLDMLLETSDENITPETPKRKIYIRYYLGVRPAPKNIQEMIDDLFVLSETLQKTDTLFIIIKDEANETLINELKHIWESEGIFIVIESIKRLQFNILEHVLVPHHTILKETEVDDIMKRYNITNKFQFPDISRFDPVARVIGLRPGQVCKIIRPSKTSIEANYYRICV</sequence>
<dbReference type="SUPFAM" id="SSF55287">
    <property type="entry name" value="RPB5-like RNA polymerase subunit"/>
    <property type="match status" value="1"/>
</dbReference>
<evidence type="ECO:0000256" key="1">
    <source>
        <dbReference type="ARBA" id="ARBA00023163"/>
    </source>
</evidence>
<dbReference type="GO" id="GO:0005665">
    <property type="term" value="C:RNA polymerase II, core complex"/>
    <property type="evidence" value="ECO:0007669"/>
    <property type="project" value="TreeGrafter"/>
</dbReference>
<protein>
    <recommendedName>
        <fullName evidence="2">RNA polymerase subunit H/Rpb5 C-terminal domain-containing protein</fullName>
    </recommendedName>
</protein>
<dbReference type="PANTHER" id="PTHR10535">
    <property type="entry name" value="DNA-DIRECTED RNA POLYMERASES I, II, AND III SUBUNIT RPABC1"/>
    <property type="match status" value="1"/>
</dbReference>
<evidence type="ECO:0000313" key="3">
    <source>
        <dbReference type="EMBL" id="QHS82046.1"/>
    </source>
</evidence>